<dbReference type="SMART" id="SM00421">
    <property type="entry name" value="HTH_LUXR"/>
    <property type="match status" value="1"/>
</dbReference>
<dbReference type="Gene3D" id="1.25.40.10">
    <property type="entry name" value="Tetratricopeptide repeat domain"/>
    <property type="match status" value="1"/>
</dbReference>
<dbReference type="Proteomes" id="UP001500575">
    <property type="component" value="Unassembled WGS sequence"/>
</dbReference>
<dbReference type="PROSITE" id="PS00622">
    <property type="entry name" value="HTH_LUXR_1"/>
    <property type="match status" value="1"/>
</dbReference>
<proteinExistence type="predicted"/>
<dbReference type="PRINTS" id="PR00038">
    <property type="entry name" value="HTHLUXR"/>
</dbReference>
<dbReference type="InterPro" id="IPR011990">
    <property type="entry name" value="TPR-like_helical_dom_sf"/>
</dbReference>
<dbReference type="RefSeq" id="WP_344304808.1">
    <property type="nucleotide sequence ID" value="NZ_BAAAQQ010000013.1"/>
</dbReference>
<dbReference type="CDD" id="cd06170">
    <property type="entry name" value="LuxR_C_like"/>
    <property type="match status" value="1"/>
</dbReference>
<evidence type="ECO:0000256" key="2">
    <source>
        <dbReference type="ARBA" id="ARBA00022840"/>
    </source>
</evidence>
<sequence length="936" mass="99047">MRIHGRGVEQEQISALLESARAGTGGVLVVRGEPGVGKSALLADAVAPLLVDPGVTVLRTQGIQSEAPLPFAALQRLLRPLMCRHADDIAAPQTHALRVAFGEEVDDQDGSPSAADGDRFRVFLGTLNLVSAAADTQPVVAVIDDAHWLDEASAAALLFAARRLNLERVALLFGARDGDVRTFDAGDLPTLLLGGLDRTAVGDLLADRSGGVVSPEVSAQLLAATGGNPLALVELPEVLTAGQLEGSAPLPGRLPVTGGVERVFAERAGRLGPDAQRLLLIAATDDSTEIGVIRAAARALGVDPDALDEVERSGLVTVTDGVLEMRHPLVRSAIYTGATTVARRATHQALADALTPAPVAASQASAALSGRADPDRRAWHRAAAAEEPDESVVADLDEAAARAHRRGAHEAAARAYERASELTIDTEGRARRLYLAARCAWLTGQPVRARGLSEAALVHVTDPGLRADIARLRARVEWNTGSVQLGHRMVLQAAAEVAGHDPARAREMAMFAAAIAAFGGDSGIDVRPLDFANPPGPGAPAREQAFADLLIGLDHVVHDRWNDAAAVMERLFATVEVLDADDQDLLPNLGIAALHVGDDAAAFEYHRRLLSRARDTGAMVMVLYAQSRLALTDVATGAWSSAEARCVEAVALGEETGQPVLATMPKALQLLIAARRASEAYEPLLVEVEAALGAQAVGILDGICRDLVRWAKGLHAWGSGAKPTAAFHQFGQISHDITKRMAGVDRVETAVAAGQDAAARLWVDDLATFADATGHAWARAAAAHALALVDPDRAEEHFAAALAAHPNSGGRVFDRARTHLAYGEWLRRNRRRVDAREQLRVALATFEDLDAKSWADRAAAELRASGETARKRDDSEPLKLTAQELAVATQVQQGLSNREVAAQLFLSPRTVDFHLRNVFAKTGVTSRVELAQLALT</sequence>
<dbReference type="Pfam" id="PF13191">
    <property type="entry name" value="AAA_16"/>
    <property type="match status" value="1"/>
</dbReference>
<gene>
    <name evidence="4" type="ORF">GCM10009843_32050</name>
</gene>
<keyword evidence="2" id="KW-0067">ATP-binding</keyword>
<evidence type="ECO:0000313" key="5">
    <source>
        <dbReference type="Proteomes" id="UP001500575"/>
    </source>
</evidence>
<name>A0ABN2YNZ8_9ACTN</name>
<feature type="domain" description="HTH luxR-type" evidence="3">
    <location>
        <begin position="873"/>
        <end position="936"/>
    </location>
</feature>
<dbReference type="SUPFAM" id="SSF48452">
    <property type="entry name" value="TPR-like"/>
    <property type="match status" value="1"/>
</dbReference>
<accession>A0ABN2YNZ8</accession>
<dbReference type="PANTHER" id="PTHR16305">
    <property type="entry name" value="TESTICULAR SOLUBLE ADENYLYL CYCLASE"/>
    <property type="match status" value="1"/>
</dbReference>
<dbReference type="Gene3D" id="1.10.10.10">
    <property type="entry name" value="Winged helix-like DNA-binding domain superfamily/Winged helix DNA-binding domain"/>
    <property type="match status" value="1"/>
</dbReference>
<evidence type="ECO:0000256" key="1">
    <source>
        <dbReference type="ARBA" id="ARBA00022741"/>
    </source>
</evidence>
<dbReference type="InterPro" id="IPR036388">
    <property type="entry name" value="WH-like_DNA-bd_sf"/>
</dbReference>
<dbReference type="InterPro" id="IPR027417">
    <property type="entry name" value="P-loop_NTPase"/>
</dbReference>
<dbReference type="PANTHER" id="PTHR16305:SF35">
    <property type="entry name" value="TRANSCRIPTIONAL ACTIVATOR DOMAIN"/>
    <property type="match status" value="1"/>
</dbReference>
<comment type="caution">
    <text evidence="4">The sequence shown here is derived from an EMBL/GenBank/DDBJ whole genome shotgun (WGS) entry which is preliminary data.</text>
</comment>
<dbReference type="InterPro" id="IPR041664">
    <property type="entry name" value="AAA_16"/>
</dbReference>
<reference evidence="4 5" key="1">
    <citation type="journal article" date="2019" name="Int. J. Syst. Evol. Microbiol.">
        <title>The Global Catalogue of Microorganisms (GCM) 10K type strain sequencing project: providing services to taxonomists for standard genome sequencing and annotation.</title>
        <authorList>
            <consortium name="The Broad Institute Genomics Platform"/>
            <consortium name="The Broad Institute Genome Sequencing Center for Infectious Disease"/>
            <person name="Wu L."/>
            <person name="Ma J."/>
        </authorList>
    </citation>
    <scope>NUCLEOTIDE SEQUENCE [LARGE SCALE GENOMIC DNA]</scope>
    <source>
        <strain evidence="4 5">JCM 16021</strain>
    </source>
</reference>
<dbReference type="Pfam" id="PF00196">
    <property type="entry name" value="GerE"/>
    <property type="match status" value="1"/>
</dbReference>
<evidence type="ECO:0000313" key="4">
    <source>
        <dbReference type="EMBL" id="GAA2129941.1"/>
    </source>
</evidence>
<protein>
    <submittedName>
        <fullName evidence="4">LuxR family transcriptional regulator</fullName>
    </submittedName>
</protein>
<dbReference type="EMBL" id="BAAAQQ010000013">
    <property type="protein sequence ID" value="GAA2129941.1"/>
    <property type="molecule type" value="Genomic_DNA"/>
</dbReference>
<evidence type="ECO:0000259" key="3">
    <source>
        <dbReference type="PROSITE" id="PS50043"/>
    </source>
</evidence>
<dbReference type="PROSITE" id="PS50043">
    <property type="entry name" value="HTH_LUXR_2"/>
    <property type="match status" value="1"/>
</dbReference>
<dbReference type="SUPFAM" id="SSF46894">
    <property type="entry name" value="C-terminal effector domain of the bipartite response regulators"/>
    <property type="match status" value="1"/>
</dbReference>
<dbReference type="InterPro" id="IPR016032">
    <property type="entry name" value="Sig_transdc_resp-reg_C-effctor"/>
</dbReference>
<organism evidence="4 5">
    <name type="scientific">Nocardioides bigeumensis</name>
    <dbReference type="NCBI Taxonomy" id="433657"/>
    <lineage>
        <taxon>Bacteria</taxon>
        <taxon>Bacillati</taxon>
        <taxon>Actinomycetota</taxon>
        <taxon>Actinomycetes</taxon>
        <taxon>Propionibacteriales</taxon>
        <taxon>Nocardioidaceae</taxon>
        <taxon>Nocardioides</taxon>
    </lineage>
</organism>
<keyword evidence="5" id="KW-1185">Reference proteome</keyword>
<dbReference type="InterPro" id="IPR000792">
    <property type="entry name" value="Tscrpt_reg_LuxR_C"/>
</dbReference>
<dbReference type="SUPFAM" id="SSF52540">
    <property type="entry name" value="P-loop containing nucleoside triphosphate hydrolases"/>
    <property type="match status" value="1"/>
</dbReference>
<keyword evidence="1" id="KW-0547">Nucleotide-binding</keyword>